<dbReference type="EMBL" id="CAKASE010000066">
    <property type="protein sequence ID" value="CAG9571040.1"/>
    <property type="molecule type" value="Genomic_DNA"/>
</dbReference>
<dbReference type="OrthoDB" id="7437848at2759"/>
<evidence type="ECO:0000256" key="1">
    <source>
        <dbReference type="SAM" id="MobiDB-lite"/>
    </source>
</evidence>
<dbReference type="AlphaFoldDB" id="A0A8J2VX27"/>
<name>A0A8J2VX27_9NEOP</name>
<comment type="caution">
    <text evidence="2">The sequence shown here is derived from an EMBL/GenBank/DDBJ whole genome shotgun (WGS) entry which is preliminary data.</text>
</comment>
<evidence type="ECO:0000313" key="3">
    <source>
        <dbReference type="Proteomes" id="UP000789524"/>
    </source>
</evidence>
<keyword evidence="3" id="KW-1185">Reference proteome</keyword>
<feature type="region of interest" description="Disordered" evidence="1">
    <location>
        <begin position="99"/>
        <end position="213"/>
    </location>
</feature>
<gene>
    <name evidence="2" type="ORF">DCHRY22_LOCUS9594</name>
</gene>
<feature type="compositionally biased region" description="Polar residues" evidence="1">
    <location>
        <begin position="147"/>
        <end position="157"/>
    </location>
</feature>
<organism evidence="2 3">
    <name type="scientific">Danaus chrysippus</name>
    <name type="common">African queen</name>
    <dbReference type="NCBI Taxonomy" id="151541"/>
    <lineage>
        <taxon>Eukaryota</taxon>
        <taxon>Metazoa</taxon>
        <taxon>Ecdysozoa</taxon>
        <taxon>Arthropoda</taxon>
        <taxon>Hexapoda</taxon>
        <taxon>Insecta</taxon>
        <taxon>Pterygota</taxon>
        <taxon>Neoptera</taxon>
        <taxon>Endopterygota</taxon>
        <taxon>Lepidoptera</taxon>
        <taxon>Glossata</taxon>
        <taxon>Ditrysia</taxon>
        <taxon>Papilionoidea</taxon>
        <taxon>Nymphalidae</taxon>
        <taxon>Danainae</taxon>
        <taxon>Danaini</taxon>
        <taxon>Danaina</taxon>
        <taxon>Danaus</taxon>
        <taxon>Anosia</taxon>
    </lineage>
</organism>
<feature type="compositionally biased region" description="Polar residues" evidence="1">
    <location>
        <begin position="117"/>
        <end position="130"/>
    </location>
</feature>
<reference evidence="2" key="1">
    <citation type="submission" date="2021-09" db="EMBL/GenBank/DDBJ databases">
        <authorList>
            <person name="Martin H S."/>
        </authorList>
    </citation>
    <scope>NUCLEOTIDE SEQUENCE</scope>
</reference>
<evidence type="ECO:0000313" key="2">
    <source>
        <dbReference type="EMBL" id="CAG9571040.1"/>
    </source>
</evidence>
<protein>
    <submittedName>
        <fullName evidence="2">(African queen) hypothetical protein</fullName>
    </submittedName>
</protein>
<accession>A0A8J2VX27</accession>
<proteinExistence type="predicted"/>
<feature type="compositionally biased region" description="Basic and acidic residues" evidence="1">
    <location>
        <begin position="100"/>
        <end position="116"/>
    </location>
</feature>
<sequence length="213" mass="24064">MVFVLLLMIAGVTARRIPDDVKEHSVVYHTNTGYQGELHSHNIVKRDQHAQDVARNAANDRINKINDENDHRLRTNAYTSEVETTERIHQGNIYTNVKNIDQRNHGHDKIDLENRISSRPNPNIKSIQNKQKPKAHVNQKPEDRNAKTNQNAPTNGTAVRADDGPIWVWEPQEKATSAEPGSLDDRSSFSGDPCPTGKVKIHGVCYDKDEITH</sequence>
<dbReference type="Proteomes" id="UP000789524">
    <property type="component" value="Unassembled WGS sequence"/>
</dbReference>